<feature type="region of interest" description="Disordered" evidence="13">
    <location>
        <begin position="383"/>
        <end position="469"/>
    </location>
</feature>
<dbReference type="PROSITE" id="PS00028">
    <property type="entry name" value="ZINC_FINGER_C2H2_1"/>
    <property type="match status" value="13"/>
</dbReference>
<evidence type="ECO:0000256" key="6">
    <source>
        <dbReference type="ARBA" id="ARBA00022833"/>
    </source>
</evidence>
<dbReference type="PROSITE" id="PS50157">
    <property type="entry name" value="ZINC_FINGER_C2H2_2"/>
    <property type="match status" value="13"/>
</dbReference>
<keyword evidence="3 12" id="KW-0479">Metal-binding</keyword>
<dbReference type="PANTHER" id="PTHR24404:SF114">
    <property type="entry name" value="KLUMPFUSS, ISOFORM B-RELATED"/>
    <property type="match status" value="1"/>
</dbReference>
<evidence type="ECO:0000256" key="5">
    <source>
        <dbReference type="ARBA" id="ARBA00022771"/>
    </source>
</evidence>
<feature type="binding site" evidence="12">
    <location>
        <position position="13"/>
    </location>
    <ligand>
        <name>Zn(2+)</name>
        <dbReference type="ChEBI" id="CHEBI:29105"/>
    </ligand>
</feature>
<feature type="compositionally biased region" description="Polar residues" evidence="13">
    <location>
        <begin position="793"/>
        <end position="808"/>
    </location>
</feature>
<keyword evidence="8" id="KW-0238">DNA-binding</keyword>
<feature type="region of interest" description="Disordered" evidence="13">
    <location>
        <begin position="234"/>
        <end position="299"/>
    </location>
</feature>
<feature type="domain" description="C2H2-type" evidence="14">
    <location>
        <begin position="560"/>
        <end position="583"/>
    </location>
</feature>
<evidence type="ECO:0000256" key="7">
    <source>
        <dbReference type="ARBA" id="ARBA00023015"/>
    </source>
</evidence>
<dbReference type="FunFam" id="3.30.160.60:FF:000608">
    <property type="entry name" value="zinc finger protein 286A isoform X1"/>
    <property type="match status" value="1"/>
</dbReference>
<dbReference type="GO" id="GO:0003700">
    <property type="term" value="F:DNA-binding transcription factor activity"/>
    <property type="evidence" value="ECO:0007669"/>
    <property type="project" value="TreeGrafter"/>
</dbReference>
<feature type="domain" description="C2H2-type" evidence="14">
    <location>
        <begin position="700"/>
        <end position="727"/>
    </location>
</feature>
<dbReference type="GO" id="GO:0008270">
    <property type="term" value="F:zinc ion binding"/>
    <property type="evidence" value="ECO:0007669"/>
    <property type="project" value="UniProtKB-UniRule"/>
</dbReference>
<dbReference type="EnsemblMetazoa" id="SCAU007194-RA">
    <property type="protein sequence ID" value="SCAU007194-PA"/>
    <property type="gene ID" value="SCAU007194"/>
</dbReference>
<feature type="domain" description="C2H2-type" evidence="14">
    <location>
        <begin position="727"/>
        <end position="750"/>
    </location>
</feature>
<dbReference type="Gene3D" id="3.30.160.60">
    <property type="entry name" value="Classic Zinc Finger"/>
    <property type="match status" value="10"/>
</dbReference>
<sequence>MEISEVFNKHTICRICLQKETDLYPIFDKVKPETGGKKNTVAEILTECTKYPVDRDDKLPTNICTACLELARSAYSFKRQTEEAYCRLKVLYDITWKDQKKDGDKGTPTSNNRRVADRYTQTEKTSVFQCESCPKKFFVVGELRQHRVTAHNYEGKKCRVCGEKFNYLGQLKVHLSTEHPSEGIRCDYRCHVCMREFARKDHLKRHLTKVHKIKESSLKISKVSLDEPEIQIENRTSHSSSTALNNYSSHWPDYEDDDDEPDNANTTTQSEKAAVVTNPISSDEEVATKHDDDKDMEDEEDVKHFVDNLSPSDVSIKVEKPDYIDLSLFDKNTKSQEGVALDECKPIIDVLKPEKPEIFVQKLEPIVDTDTDDDDNLHDVLANAYNSEEQTSDDDEDYSDKDDDEDDDEGERDEAEDKEVNENEEDDDDDKPLKMRKQRKTQKDKPTCSSTGEKQRKPRRRYGASKQEENRCQQCDRTFSRYNHLLRHMLTHSDEKPHTCKFCSKGFSRSDHLQKHIQSIHAEKNFKCDQCDSAYGRKDHLLRHIETRHNKNPAAPKPQFACDMCEKKFTTKTYLVRHKLLHTDRLYACKHCPATFPEKEQMKEHSKKEHSQPRNFLCSICGDSFQRNEYLKIHMRRHTGEKPYKCRFCEKGFPRSTDLKMHERYHIGLKPNLCNLCGKGFHRPYNLTIHMRTHTGEKPYKCPQCPQAFAQSNDLKAHIRRHTGERFRCDQCSAAFLQRYGLNAHLRSVHGVVVTSFTGRLRKADQPGGVGDGNEELAPTSEEIMGEEAPAEASQSLTSMQHNTENSTTPPLYLGQHLLNPMAVVSTVQTPSIDPALLPPPHPTPTHL</sequence>
<evidence type="ECO:0000256" key="11">
    <source>
        <dbReference type="PROSITE-ProRule" id="PRU00042"/>
    </source>
</evidence>
<protein>
    <recommendedName>
        <fullName evidence="18">Protein krueppel</fullName>
    </recommendedName>
</protein>
<feature type="compositionally biased region" description="Polar residues" evidence="13">
    <location>
        <begin position="234"/>
        <end position="249"/>
    </location>
</feature>
<dbReference type="Proteomes" id="UP000095300">
    <property type="component" value="Unassembled WGS sequence"/>
</dbReference>
<feature type="binding site" evidence="12">
    <location>
        <position position="16"/>
    </location>
    <ligand>
        <name>Zn(2+)</name>
        <dbReference type="ChEBI" id="CHEBI:29105"/>
    </ligand>
</feature>
<evidence type="ECO:0000313" key="17">
    <source>
        <dbReference type="Proteomes" id="UP000095300"/>
    </source>
</evidence>
<evidence type="ECO:0008006" key="18">
    <source>
        <dbReference type="Google" id="ProtNLM"/>
    </source>
</evidence>
<dbReference type="VEuPathDB" id="VectorBase:SCAU007194"/>
<dbReference type="FunFam" id="3.30.160.60:FF:001370">
    <property type="entry name" value="Zinc finger protein"/>
    <property type="match status" value="1"/>
</dbReference>
<feature type="binding site" evidence="12">
    <location>
        <position position="64"/>
    </location>
    <ligand>
        <name>Zn(2+)</name>
        <dbReference type="ChEBI" id="CHEBI:29105"/>
    </ligand>
</feature>
<dbReference type="InterPro" id="IPR050589">
    <property type="entry name" value="Ikaros_C2H2-ZF"/>
</dbReference>
<dbReference type="Gene3D" id="3.40.1800.20">
    <property type="match status" value="1"/>
</dbReference>
<feature type="domain" description="C2H2-type" evidence="14">
    <location>
        <begin position="128"/>
        <end position="156"/>
    </location>
</feature>
<accession>A0A1I8PE34</accession>
<dbReference type="KEGG" id="scac:106090625"/>
<keyword evidence="6 12" id="KW-0862">Zinc</keyword>
<dbReference type="PANTHER" id="PTHR24404">
    <property type="entry name" value="ZINC FINGER PROTEIN"/>
    <property type="match status" value="1"/>
</dbReference>
<evidence type="ECO:0000256" key="1">
    <source>
        <dbReference type="ARBA" id="ARBA00004123"/>
    </source>
</evidence>
<feature type="domain" description="C2H2-type" evidence="14">
    <location>
        <begin position="644"/>
        <end position="671"/>
    </location>
</feature>
<dbReference type="FunFam" id="3.30.160.60:FF:000110">
    <property type="entry name" value="Zinc finger protein-like"/>
    <property type="match status" value="1"/>
</dbReference>
<keyword evidence="7" id="KW-0805">Transcription regulation</keyword>
<comment type="similarity">
    <text evidence="2">Belongs to the krueppel C2H2-type zinc-finger protein family.</text>
</comment>
<feature type="binding site" evidence="12">
    <location>
        <position position="67"/>
    </location>
    <ligand>
        <name>Zn(2+)</name>
        <dbReference type="ChEBI" id="CHEBI:29105"/>
    </ligand>
</feature>
<dbReference type="GO" id="GO:0000978">
    <property type="term" value="F:RNA polymerase II cis-regulatory region sequence-specific DNA binding"/>
    <property type="evidence" value="ECO:0007669"/>
    <property type="project" value="TreeGrafter"/>
</dbReference>
<evidence type="ECO:0000259" key="15">
    <source>
        <dbReference type="PROSITE" id="PS51915"/>
    </source>
</evidence>
<evidence type="ECO:0000256" key="10">
    <source>
        <dbReference type="ARBA" id="ARBA00023242"/>
    </source>
</evidence>
<feature type="domain" description="C2H2-type" evidence="14">
    <location>
        <begin position="526"/>
        <end position="553"/>
    </location>
</feature>
<feature type="domain" description="C2H2-type" evidence="14">
    <location>
        <begin position="587"/>
        <end position="615"/>
    </location>
</feature>
<dbReference type="FunFam" id="3.30.160.60:FF:002343">
    <property type="entry name" value="Zinc finger protein 33A"/>
    <property type="match status" value="1"/>
</dbReference>
<keyword evidence="17" id="KW-1185">Reference proteome</keyword>
<evidence type="ECO:0000256" key="4">
    <source>
        <dbReference type="ARBA" id="ARBA00022737"/>
    </source>
</evidence>
<comment type="subcellular location">
    <subcellularLocation>
        <location evidence="1">Nucleus</location>
    </subcellularLocation>
</comment>
<dbReference type="OrthoDB" id="654211at2759"/>
<keyword evidence="9" id="KW-0804">Transcription</keyword>
<feature type="domain" description="C2H2-type" evidence="14">
    <location>
        <begin position="470"/>
        <end position="497"/>
    </location>
</feature>
<evidence type="ECO:0000256" key="2">
    <source>
        <dbReference type="ARBA" id="ARBA00006991"/>
    </source>
</evidence>
<dbReference type="SMART" id="SM00868">
    <property type="entry name" value="zf-AD"/>
    <property type="match status" value="1"/>
</dbReference>
<dbReference type="SUPFAM" id="SSF57667">
    <property type="entry name" value="beta-beta-alpha zinc fingers"/>
    <property type="match status" value="8"/>
</dbReference>
<organism evidence="16 17">
    <name type="scientific">Stomoxys calcitrans</name>
    <name type="common">Stable fly</name>
    <name type="synonym">Conops calcitrans</name>
    <dbReference type="NCBI Taxonomy" id="35570"/>
    <lineage>
        <taxon>Eukaryota</taxon>
        <taxon>Metazoa</taxon>
        <taxon>Ecdysozoa</taxon>
        <taxon>Arthropoda</taxon>
        <taxon>Hexapoda</taxon>
        <taxon>Insecta</taxon>
        <taxon>Pterygota</taxon>
        <taxon>Neoptera</taxon>
        <taxon>Endopterygota</taxon>
        <taxon>Diptera</taxon>
        <taxon>Brachycera</taxon>
        <taxon>Muscomorpha</taxon>
        <taxon>Muscoidea</taxon>
        <taxon>Muscidae</taxon>
        <taxon>Stomoxys</taxon>
    </lineage>
</organism>
<dbReference type="AlphaFoldDB" id="A0A1I8PE34"/>
<dbReference type="Pfam" id="PF13912">
    <property type="entry name" value="zf-C2H2_6"/>
    <property type="match status" value="1"/>
</dbReference>
<evidence type="ECO:0000256" key="8">
    <source>
        <dbReference type="ARBA" id="ARBA00023125"/>
    </source>
</evidence>
<dbReference type="GO" id="GO:0005634">
    <property type="term" value="C:nucleus"/>
    <property type="evidence" value="ECO:0007669"/>
    <property type="project" value="UniProtKB-SubCell"/>
</dbReference>
<gene>
    <name evidence="16" type="primary">106090625</name>
</gene>
<evidence type="ECO:0000256" key="13">
    <source>
        <dbReference type="SAM" id="MobiDB-lite"/>
    </source>
</evidence>
<evidence type="ECO:0000259" key="14">
    <source>
        <dbReference type="PROSITE" id="PS50157"/>
    </source>
</evidence>
<feature type="domain" description="C2H2-type" evidence="14">
    <location>
        <begin position="156"/>
        <end position="184"/>
    </location>
</feature>
<dbReference type="Pfam" id="PF07776">
    <property type="entry name" value="zf-AD"/>
    <property type="match status" value="1"/>
</dbReference>
<evidence type="ECO:0000256" key="9">
    <source>
        <dbReference type="ARBA" id="ARBA00023163"/>
    </source>
</evidence>
<feature type="domain" description="C2H2-type" evidence="14">
    <location>
        <begin position="498"/>
        <end position="526"/>
    </location>
</feature>
<keyword evidence="10" id="KW-0539">Nucleus</keyword>
<name>A0A1I8PE34_STOCA</name>
<evidence type="ECO:0000256" key="12">
    <source>
        <dbReference type="PROSITE-ProRule" id="PRU01263"/>
    </source>
</evidence>
<reference evidence="16" key="1">
    <citation type="submission" date="2020-05" db="UniProtKB">
        <authorList>
            <consortium name="EnsemblMetazoa"/>
        </authorList>
    </citation>
    <scope>IDENTIFICATION</scope>
    <source>
        <strain evidence="16">USDA</strain>
    </source>
</reference>
<dbReference type="InterPro" id="IPR012934">
    <property type="entry name" value="Znf_AD"/>
</dbReference>
<dbReference type="PROSITE" id="PS51915">
    <property type="entry name" value="ZAD"/>
    <property type="match status" value="1"/>
</dbReference>
<dbReference type="STRING" id="35570.A0A1I8PE34"/>
<feature type="domain" description="C2H2-type" evidence="14">
    <location>
        <begin position="672"/>
        <end position="699"/>
    </location>
</feature>
<dbReference type="GO" id="GO:0006357">
    <property type="term" value="P:regulation of transcription by RNA polymerase II"/>
    <property type="evidence" value="ECO:0007669"/>
    <property type="project" value="TreeGrafter"/>
</dbReference>
<evidence type="ECO:0000256" key="3">
    <source>
        <dbReference type="ARBA" id="ARBA00022723"/>
    </source>
</evidence>
<feature type="domain" description="ZAD" evidence="15">
    <location>
        <begin position="11"/>
        <end position="91"/>
    </location>
</feature>
<evidence type="ECO:0000313" key="16">
    <source>
        <dbReference type="EnsemblMetazoa" id="SCAU007194-PA"/>
    </source>
</evidence>
<dbReference type="InterPro" id="IPR013087">
    <property type="entry name" value="Znf_C2H2_type"/>
</dbReference>
<keyword evidence="4" id="KW-0677">Repeat</keyword>
<feature type="region of interest" description="Disordered" evidence="13">
    <location>
        <begin position="784"/>
        <end position="808"/>
    </location>
</feature>
<dbReference type="InterPro" id="IPR036236">
    <property type="entry name" value="Znf_C2H2_sf"/>
</dbReference>
<keyword evidence="5 11" id="KW-0863">Zinc-finger</keyword>
<dbReference type="SUPFAM" id="SSF57716">
    <property type="entry name" value="Glucocorticoid receptor-like (DNA-binding domain)"/>
    <property type="match status" value="1"/>
</dbReference>
<feature type="domain" description="C2H2-type" evidence="14">
    <location>
        <begin position="188"/>
        <end position="216"/>
    </location>
</feature>
<dbReference type="SMART" id="SM00355">
    <property type="entry name" value="ZnF_C2H2"/>
    <property type="match status" value="13"/>
</dbReference>
<dbReference type="Pfam" id="PF00096">
    <property type="entry name" value="zf-C2H2"/>
    <property type="match status" value="9"/>
</dbReference>
<proteinExistence type="inferred from homology"/>
<feature type="compositionally biased region" description="Acidic residues" evidence="13">
    <location>
        <begin position="390"/>
        <end position="430"/>
    </location>
</feature>
<feature type="domain" description="C2H2-type" evidence="14">
    <location>
        <begin position="616"/>
        <end position="643"/>
    </location>
</feature>